<feature type="domain" description="Tc1-like transposase DDE" evidence="2">
    <location>
        <begin position="161"/>
        <end position="298"/>
    </location>
</feature>
<gene>
    <name evidence="3" type="ORF">MEDL_23981</name>
</gene>
<dbReference type="AlphaFoldDB" id="A0A8S3RU15"/>
<accession>A0A8S3RU15</accession>
<evidence type="ECO:0000313" key="4">
    <source>
        <dbReference type="Proteomes" id="UP000683360"/>
    </source>
</evidence>
<name>A0A8S3RU15_MYTED</name>
<reference evidence="3" key="1">
    <citation type="submission" date="2021-03" db="EMBL/GenBank/DDBJ databases">
        <authorList>
            <person name="Bekaert M."/>
        </authorList>
    </citation>
    <scope>NUCLEOTIDE SEQUENCE</scope>
</reference>
<evidence type="ECO:0000313" key="3">
    <source>
        <dbReference type="EMBL" id="CAG2209868.1"/>
    </source>
</evidence>
<proteinExistence type="predicted"/>
<dbReference type="InterPro" id="IPR038717">
    <property type="entry name" value="Tc1-like_DDE_dom"/>
</dbReference>
<dbReference type="OrthoDB" id="10006939at2759"/>
<dbReference type="Pfam" id="PF13358">
    <property type="entry name" value="DDE_3"/>
    <property type="match status" value="1"/>
</dbReference>
<dbReference type="InterPro" id="IPR036397">
    <property type="entry name" value="RNaseH_sf"/>
</dbReference>
<feature type="region of interest" description="Disordered" evidence="1">
    <location>
        <begin position="23"/>
        <end position="44"/>
    </location>
</feature>
<sequence length="321" mass="37754">MNSLSYVDLLNINCLMQNYQFHRNNGQSRRQNQTRYRSTKKVGQHNPSNYWILRTRGHNILHHSVRYWLRAYDRGFISELCVYSHQNNEPSEKFLKDAELIKQIHKALVADGANLTLSITKIAIDAAGFTHSRPRYGQMMRRTNRPTRVDFSQHLIDDFADIIFSDETSIQTFYKTNYCREKDSVPLVHGKPKHPLKLHVLGAISRRLPSKVTIFEDIMEKEFFTNSILRDHLLSYVRVKFPDGHSYQQDNDPKHKSKMAKEFMNDNGINRWDIWPSESPDSNSIEMVWNQMKRHVARVDPKTRGTCQHVTDLLVRKGQER</sequence>
<evidence type="ECO:0000259" key="2">
    <source>
        <dbReference type="Pfam" id="PF13358"/>
    </source>
</evidence>
<evidence type="ECO:0000256" key="1">
    <source>
        <dbReference type="SAM" id="MobiDB-lite"/>
    </source>
</evidence>
<dbReference type="Gene3D" id="3.30.420.10">
    <property type="entry name" value="Ribonuclease H-like superfamily/Ribonuclease H"/>
    <property type="match status" value="1"/>
</dbReference>
<dbReference type="Proteomes" id="UP000683360">
    <property type="component" value="Unassembled WGS sequence"/>
</dbReference>
<dbReference type="EMBL" id="CAJPWZ010001215">
    <property type="protein sequence ID" value="CAG2209868.1"/>
    <property type="molecule type" value="Genomic_DNA"/>
</dbReference>
<keyword evidence="4" id="KW-1185">Reference proteome</keyword>
<dbReference type="GO" id="GO:0003676">
    <property type="term" value="F:nucleic acid binding"/>
    <property type="evidence" value="ECO:0007669"/>
    <property type="project" value="InterPro"/>
</dbReference>
<protein>
    <recommendedName>
        <fullName evidence="2">Tc1-like transposase DDE domain-containing protein</fullName>
    </recommendedName>
</protein>
<comment type="caution">
    <text evidence="3">The sequence shown here is derived from an EMBL/GenBank/DDBJ whole genome shotgun (WGS) entry which is preliminary data.</text>
</comment>
<organism evidence="3 4">
    <name type="scientific">Mytilus edulis</name>
    <name type="common">Blue mussel</name>
    <dbReference type="NCBI Taxonomy" id="6550"/>
    <lineage>
        <taxon>Eukaryota</taxon>
        <taxon>Metazoa</taxon>
        <taxon>Spiralia</taxon>
        <taxon>Lophotrochozoa</taxon>
        <taxon>Mollusca</taxon>
        <taxon>Bivalvia</taxon>
        <taxon>Autobranchia</taxon>
        <taxon>Pteriomorphia</taxon>
        <taxon>Mytilida</taxon>
        <taxon>Mytiloidea</taxon>
        <taxon>Mytilidae</taxon>
        <taxon>Mytilinae</taxon>
        <taxon>Mytilus</taxon>
    </lineage>
</organism>
<feature type="compositionally biased region" description="Polar residues" evidence="1">
    <location>
        <begin position="23"/>
        <end position="36"/>
    </location>
</feature>